<dbReference type="AlphaFoldDB" id="A0A397SMF6"/>
<name>A0A397SMF6_9GLOM</name>
<comment type="caution">
    <text evidence="1">The sequence shown here is derived from an EMBL/GenBank/DDBJ whole genome shotgun (WGS) entry which is preliminary data.</text>
</comment>
<evidence type="ECO:0000313" key="2">
    <source>
        <dbReference type="EMBL" id="RIA86731.1"/>
    </source>
</evidence>
<dbReference type="EMBL" id="QKYT01000349">
    <property type="protein sequence ID" value="RIA86731.1"/>
    <property type="molecule type" value="Genomic_DNA"/>
</dbReference>
<dbReference type="Proteomes" id="UP000265703">
    <property type="component" value="Unassembled WGS sequence"/>
</dbReference>
<protein>
    <submittedName>
        <fullName evidence="1">Uncharacterized protein</fullName>
    </submittedName>
</protein>
<sequence length="53" mass="6507">MVIFCRQWLTNHVMFHTMYKNFFHTKIKLIPSNLSKCLKIQLKITYIKHNLQI</sequence>
<accession>A0A397SMF6</accession>
<reference evidence="1 3" key="1">
    <citation type="submission" date="2018-06" db="EMBL/GenBank/DDBJ databases">
        <title>Comparative genomics reveals the genomic features of Rhizophagus irregularis, R. cerebriforme, R. diaphanum and Gigaspora rosea, and their symbiotic lifestyle signature.</title>
        <authorList>
            <person name="Morin E."/>
            <person name="San Clemente H."/>
            <person name="Chen E.C.H."/>
            <person name="De La Providencia I."/>
            <person name="Hainaut M."/>
            <person name="Kuo A."/>
            <person name="Kohler A."/>
            <person name="Murat C."/>
            <person name="Tang N."/>
            <person name="Roy S."/>
            <person name="Loubradou J."/>
            <person name="Henrissat B."/>
            <person name="Grigoriev I.V."/>
            <person name="Corradi N."/>
            <person name="Roux C."/>
            <person name="Martin F.M."/>
        </authorList>
    </citation>
    <scope>NUCLEOTIDE SEQUENCE [LARGE SCALE GENOMIC DNA]</scope>
    <source>
        <strain evidence="1 3">DAOM 227022</strain>
    </source>
</reference>
<dbReference type="EMBL" id="QKYT01000444">
    <property type="protein sequence ID" value="RIA85137.1"/>
    <property type="molecule type" value="Genomic_DNA"/>
</dbReference>
<gene>
    <name evidence="2" type="ORF">C1645_779127</name>
    <name evidence="1" type="ORF">C1645_782528</name>
</gene>
<organism evidence="1 3">
    <name type="scientific">Glomus cerebriforme</name>
    <dbReference type="NCBI Taxonomy" id="658196"/>
    <lineage>
        <taxon>Eukaryota</taxon>
        <taxon>Fungi</taxon>
        <taxon>Fungi incertae sedis</taxon>
        <taxon>Mucoromycota</taxon>
        <taxon>Glomeromycotina</taxon>
        <taxon>Glomeromycetes</taxon>
        <taxon>Glomerales</taxon>
        <taxon>Glomeraceae</taxon>
        <taxon>Glomus</taxon>
    </lineage>
</organism>
<keyword evidence="3" id="KW-1185">Reference proteome</keyword>
<evidence type="ECO:0000313" key="3">
    <source>
        <dbReference type="Proteomes" id="UP000265703"/>
    </source>
</evidence>
<evidence type="ECO:0000313" key="1">
    <source>
        <dbReference type="EMBL" id="RIA85137.1"/>
    </source>
</evidence>
<proteinExistence type="predicted"/>